<name>A0AAW0GHD3_9APHY</name>
<gene>
    <name evidence="1" type="ORF">QCA50_007128</name>
</gene>
<dbReference type="AlphaFoldDB" id="A0AAW0GHD3"/>
<dbReference type="EMBL" id="JASBNA010000008">
    <property type="protein sequence ID" value="KAK7689337.1"/>
    <property type="molecule type" value="Genomic_DNA"/>
</dbReference>
<sequence length="148" mass="16686">MVQTTGDFTESCYLVRLEVHIEASLKQMDDALSRFHQARETFLHTGVRPDGFDSLPHQHSLKHQMAHIRNFGALNGLCTSIMKSRHIKAVKEPWRRSNRFAALSQVLLTNRDLISSQLLVLTSTPGACLMAQVSHKLSHSFPKAKVLL</sequence>
<reference evidence="1 2" key="1">
    <citation type="submission" date="2022-09" db="EMBL/GenBank/DDBJ databases">
        <authorList>
            <person name="Palmer J.M."/>
        </authorList>
    </citation>
    <scope>NUCLEOTIDE SEQUENCE [LARGE SCALE GENOMIC DNA]</scope>
    <source>
        <strain evidence="1 2">DSM 7382</strain>
    </source>
</reference>
<organism evidence="1 2">
    <name type="scientific">Cerrena zonata</name>
    <dbReference type="NCBI Taxonomy" id="2478898"/>
    <lineage>
        <taxon>Eukaryota</taxon>
        <taxon>Fungi</taxon>
        <taxon>Dikarya</taxon>
        <taxon>Basidiomycota</taxon>
        <taxon>Agaricomycotina</taxon>
        <taxon>Agaricomycetes</taxon>
        <taxon>Polyporales</taxon>
        <taxon>Cerrenaceae</taxon>
        <taxon>Cerrena</taxon>
    </lineage>
</organism>
<dbReference type="Proteomes" id="UP001385951">
    <property type="component" value="Unassembled WGS sequence"/>
</dbReference>
<accession>A0AAW0GHD3</accession>
<evidence type="ECO:0000313" key="2">
    <source>
        <dbReference type="Proteomes" id="UP001385951"/>
    </source>
</evidence>
<comment type="caution">
    <text evidence="1">The sequence shown here is derived from an EMBL/GenBank/DDBJ whole genome shotgun (WGS) entry which is preliminary data.</text>
</comment>
<keyword evidence="2" id="KW-1185">Reference proteome</keyword>
<protein>
    <submittedName>
        <fullName evidence="1">Uncharacterized protein</fullName>
    </submittedName>
</protein>
<proteinExistence type="predicted"/>
<evidence type="ECO:0000313" key="1">
    <source>
        <dbReference type="EMBL" id="KAK7689337.1"/>
    </source>
</evidence>